<dbReference type="OMA" id="HYKAGLH"/>
<feature type="coiled-coil region" evidence="4">
    <location>
        <begin position="78"/>
        <end position="126"/>
    </location>
</feature>
<sequence length="587" mass="67857">MEASLGSLQNPDLSAVLSSCEPELRELMRQIDIMVNHQKKSWEAENHDLRVRLKSGQDDLQATSNIIKRRDLEIGLLHKQLENVQTDQQQLISKYEQQLQKVREELNRLKRSYQKLERKHVKESSRGLKGTDVSEATHLHKKTEEYRQHLTECEQQHVWYQNQMTALEAQNKSLTNELACVKSQMSILQMENEHRECCSEVQSLRTRLERTQGDLHLKELELEKLEMLQMRRGQYQGDQQGLTEKPEELYSMPDTRDTPTQKHEIELQRLQNENARLNQSLRAKDHVIRSLEDCLTAQGCAGLEPFRRDLEKTATQLQSARACEVHLKAEVVNLRERLENLNRQKSDHTNTEQDLRSLRAEYDCGVAEIKKLKEELHRARQSHSDEVDRLRKEVSKMTDELRQRDLTIDSLKGSLSNITQQLRAELEREKQRAAELQVTRTQLEVVKTENHRLKDLLRQPGIRSSKQEDSSGTAMRENHMSSQSSLEQENEMLRQALTAIHAKKSEQTSAQDRIKVMDQKKKQDHVKVLEAKLPDPGPHHEAENQKLFKKQHPLSQSPSEQPCSQTPDNGSPSSSSTSSSSSSSCNN</sequence>
<dbReference type="GO" id="GO:0005737">
    <property type="term" value="C:cytoplasm"/>
    <property type="evidence" value="ECO:0007669"/>
    <property type="project" value="UniProtKB-SubCell"/>
</dbReference>
<feature type="coiled-coil region" evidence="4">
    <location>
        <begin position="260"/>
        <end position="287"/>
    </location>
</feature>
<keyword evidence="8" id="KW-1185">Reference proteome</keyword>
<evidence type="ECO:0000256" key="2">
    <source>
        <dbReference type="ARBA" id="ARBA00022490"/>
    </source>
</evidence>
<dbReference type="FunCoup" id="A0A3P8UNN4">
    <property type="interactions" value="136"/>
</dbReference>
<evidence type="ECO:0000313" key="8">
    <source>
        <dbReference type="Proteomes" id="UP000265120"/>
    </source>
</evidence>
<feature type="coiled-coil region" evidence="4">
    <location>
        <begin position="324"/>
        <end position="446"/>
    </location>
</feature>
<dbReference type="Ensembl" id="ENSCSET00000004869.1">
    <property type="protein sequence ID" value="ENSCSEP00000004813.1"/>
    <property type="gene ID" value="ENSCSEG00000003117.1"/>
</dbReference>
<dbReference type="AlphaFoldDB" id="A0A3P8UNN4"/>
<feature type="compositionally biased region" description="Basic and acidic residues" evidence="5">
    <location>
        <begin position="512"/>
        <end position="546"/>
    </location>
</feature>
<accession>A0A3P8UNN4</accession>
<dbReference type="InParanoid" id="A0A3P8UNN4"/>
<evidence type="ECO:0000256" key="1">
    <source>
        <dbReference type="ARBA" id="ARBA00004496"/>
    </source>
</evidence>
<name>A0A3P8UNN4_CYNSE</name>
<feature type="region of interest" description="Disordered" evidence="5">
    <location>
        <begin position="455"/>
        <end position="489"/>
    </location>
</feature>
<dbReference type="GO" id="GO:0098535">
    <property type="term" value="P:de novo centriole assembly involved in multi-ciliated epithelial cell differentiation"/>
    <property type="evidence" value="ECO:0007669"/>
    <property type="project" value="TreeGrafter"/>
</dbReference>
<protein>
    <submittedName>
        <fullName evidence="7">Centrosomal protein 63</fullName>
    </submittedName>
</protein>
<comment type="subcellular location">
    <subcellularLocation>
        <location evidence="1">Cytoplasm</location>
    </subcellularLocation>
</comment>
<feature type="compositionally biased region" description="Polar residues" evidence="5">
    <location>
        <begin position="553"/>
        <end position="570"/>
    </location>
</feature>
<evidence type="ECO:0000313" key="7">
    <source>
        <dbReference type="Ensembl" id="ENSCSEP00000004813.1"/>
    </source>
</evidence>
<evidence type="ECO:0000259" key="6">
    <source>
        <dbReference type="Pfam" id="PF17045"/>
    </source>
</evidence>
<feature type="compositionally biased region" description="Low complexity" evidence="5">
    <location>
        <begin position="571"/>
        <end position="587"/>
    </location>
</feature>
<evidence type="ECO:0000256" key="4">
    <source>
        <dbReference type="SAM" id="Coils"/>
    </source>
</evidence>
<dbReference type="KEGG" id="csem:103399944"/>
<proteinExistence type="predicted"/>
<dbReference type="PANTHER" id="PTHR18875:SF3">
    <property type="entry name" value="CENTROSOMAL PROTEIN OF 63 KDA"/>
    <property type="match status" value="1"/>
</dbReference>
<feature type="coiled-coil region" evidence="4">
    <location>
        <begin position="157"/>
        <end position="228"/>
    </location>
</feature>
<reference evidence="7" key="3">
    <citation type="submission" date="2025-09" db="UniProtKB">
        <authorList>
            <consortium name="Ensembl"/>
        </authorList>
    </citation>
    <scope>IDENTIFICATION</scope>
</reference>
<feature type="domain" description="CEP63/Deup1 N-terminal" evidence="6">
    <location>
        <begin position="17"/>
        <end position="285"/>
    </location>
</feature>
<evidence type="ECO:0000256" key="3">
    <source>
        <dbReference type="ARBA" id="ARBA00023054"/>
    </source>
</evidence>
<reference evidence="7" key="2">
    <citation type="submission" date="2025-08" db="UniProtKB">
        <authorList>
            <consortium name="Ensembl"/>
        </authorList>
    </citation>
    <scope>IDENTIFICATION</scope>
</reference>
<evidence type="ECO:0000256" key="5">
    <source>
        <dbReference type="SAM" id="MobiDB-lite"/>
    </source>
</evidence>
<dbReference type="InterPro" id="IPR031470">
    <property type="entry name" value="CEP63/Deup1_N"/>
</dbReference>
<dbReference type="GeneTree" id="ENSGT00940000153190"/>
<dbReference type="GO" id="GO:0007099">
    <property type="term" value="P:centriole replication"/>
    <property type="evidence" value="ECO:0007669"/>
    <property type="project" value="TreeGrafter"/>
</dbReference>
<dbReference type="PANTHER" id="PTHR18875">
    <property type="entry name" value="SARCOMA ANTIGEN NY-SAR-24/CYTOSKELETAL PROTEIN SOJO"/>
    <property type="match status" value="1"/>
</dbReference>
<keyword evidence="2" id="KW-0963">Cytoplasm</keyword>
<dbReference type="STRING" id="244447.ENSCSEP00000004813"/>
<dbReference type="GO" id="GO:0005814">
    <property type="term" value="C:centriole"/>
    <property type="evidence" value="ECO:0007669"/>
    <property type="project" value="TreeGrafter"/>
</dbReference>
<dbReference type="Pfam" id="PF17045">
    <property type="entry name" value="CEP63"/>
    <property type="match status" value="1"/>
</dbReference>
<keyword evidence="3 4" id="KW-0175">Coiled coil</keyword>
<organism evidence="7 8">
    <name type="scientific">Cynoglossus semilaevis</name>
    <name type="common">Tongue sole</name>
    <dbReference type="NCBI Taxonomy" id="244447"/>
    <lineage>
        <taxon>Eukaryota</taxon>
        <taxon>Metazoa</taxon>
        <taxon>Chordata</taxon>
        <taxon>Craniata</taxon>
        <taxon>Vertebrata</taxon>
        <taxon>Euteleostomi</taxon>
        <taxon>Actinopterygii</taxon>
        <taxon>Neopterygii</taxon>
        <taxon>Teleostei</taxon>
        <taxon>Neoteleostei</taxon>
        <taxon>Acanthomorphata</taxon>
        <taxon>Carangaria</taxon>
        <taxon>Pleuronectiformes</taxon>
        <taxon>Pleuronectoidei</taxon>
        <taxon>Cynoglossidae</taxon>
        <taxon>Cynoglossinae</taxon>
        <taxon>Cynoglossus</taxon>
    </lineage>
</organism>
<dbReference type="Proteomes" id="UP000265120">
    <property type="component" value="Chromosome 2"/>
</dbReference>
<reference evidence="7 8" key="1">
    <citation type="journal article" date="2014" name="Nat. Genet.">
        <title>Whole-genome sequence of a flatfish provides insights into ZW sex chromosome evolution and adaptation to a benthic lifestyle.</title>
        <authorList>
            <person name="Chen S."/>
            <person name="Zhang G."/>
            <person name="Shao C."/>
            <person name="Huang Q."/>
            <person name="Liu G."/>
            <person name="Zhang P."/>
            <person name="Song W."/>
            <person name="An N."/>
            <person name="Chalopin D."/>
            <person name="Volff J.N."/>
            <person name="Hong Y."/>
            <person name="Li Q."/>
            <person name="Sha Z."/>
            <person name="Zhou H."/>
            <person name="Xie M."/>
            <person name="Yu Q."/>
            <person name="Liu Y."/>
            <person name="Xiang H."/>
            <person name="Wang N."/>
            <person name="Wu K."/>
            <person name="Yang C."/>
            <person name="Zhou Q."/>
            <person name="Liao X."/>
            <person name="Yang L."/>
            <person name="Hu Q."/>
            <person name="Zhang J."/>
            <person name="Meng L."/>
            <person name="Jin L."/>
            <person name="Tian Y."/>
            <person name="Lian J."/>
            <person name="Yang J."/>
            <person name="Miao G."/>
            <person name="Liu S."/>
            <person name="Liang Z."/>
            <person name="Yan F."/>
            <person name="Li Y."/>
            <person name="Sun B."/>
            <person name="Zhang H."/>
            <person name="Zhang J."/>
            <person name="Zhu Y."/>
            <person name="Du M."/>
            <person name="Zhao Y."/>
            <person name="Schartl M."/>
            <person name="Tang Q."/>
            <person name="Wang J."/>
        </authorList>
    </citation>
    <scope>NUCLEOTIDE SEQUENCE</scope>
</reference>
<feature type="region of interest" description="Disordered" evidence="5">
    <location>
        <begin position="502"/>
        <end position="587"/>
    </location>
</feature>